<dbReference type="SMART" id="SM00116">
    <property type="entry name" value="CBS"/>
    <property type="match status" value="2"/>
</dbReference>
<protein>
    <submittedName>
        <fullName evidence="4">CBS domain-containing protein</fullName>
    </submittedName>
</protein>
<gene>
    <name evidence="4" type="ORF">SAMN04489835_0593</name>
</gene>
<evidence type="ECO:0000259" key="3">
    <source>
        <dbReference type="PROSITE" id="PS51371"/>
    </source>
</evidence>
<accession>A0A1H6IM54</accession>
<reference evidence="5" key="1">
    <citation type="submission" date="2016-10" db="EMBL/GenBank/DDBJ databases">
        <authorList>
            <person name="Varghese N."/>
            <person name="Submissions S."/>
        </authorList>
    </citation>
    <scope>NUCLEOTIDE SEQUENCE [LARGE SCALE GENOMIC DNA]</scope>
    <source>
        <strain evidence="5">DSM 45405</strain>
    </source>
</reference>
<keyword evidence="1 2" id="KW-0129">CBS domain</keyword>
<dbReference type="InterPro" id="IPR046342">
    <property type="entry name" value="CBS_dom_sf"/>
</dbReference>
<name>A0A1H6IM54_MYCRU</name>
<dbReference type="AlphaFoldDB" id="A0A1H6IM54"/>
<dbReference type="EMBL" id="LT629971">
    <property type="protein sequence ID" value="SEH50095.1"/>
    <property type="molecule type" value="Genomic_DNA"/>
</dbReference>
<evidence type="ECO:0000256" key="1">
    <source>
        <dbReference type="ARBA" id="ARBA00023122"/>
    </source>
</evidence>
<dbReference type="PANTHER" id="PTHR43080:SF2">
    <property type="entry name" value="CBS DOMAIN-CONTAINING PROTEIN"/>
    <property type="match status" value="1"/>
</dbReference>
<dbReference type="Proteomes" id="UP000182915">
    <property type="component" value="Chromosome I"/>
</dbReference>
<dbReference type="Gene3D" id="3.10.580.10">
    <property type="entry name" value="CBS-domain"/>
    <property type="match status" value="1"/>
</dbReference>
<organism evidence="4 5">
    <name type="scientific">Mycolicibacterium rutilum</name>
    <name type="common">Mycobacterium rutilum</name>
    <dbReference type="NCBI Taxonomy" id="370526"/>
    <lineage>
        <taxon>Bacteria</taxon>
        <taxon>Bacillati</taxon>
        <taxon>Actinomycetota</taxon>
        <taxon>Actinomycetes</taxon>
        <taxon>Mycobacteriales</taxon>
        <taxon>Mycobacteriaceae</taxon>
        <taxon>Mycolicibacterium</taxon>
    </lineage>
</organism>
<dbReference type="SUPFAM" id="SSF54631">
    <property type="entry name" value="CBS-domain pair"/>
    <property type="match status" value="1"/>
</dbReference>
<evidence type="ECO:0000256" key="2">
    <source>
        <dbReference type="PROSITE-ProRule" id="PRU00703"/>
    </source>
</evidence>
<sequence length="168" mass="17597">MTLTADTAGTAREGTVMQAHEIAVNPPTVRMTDPVSKAVQLMVVNRLPGLVVVDDDGRPVAVLPGTQVLRLTIPESYRDDPALVRTVDEIHADLFWHGPGRLTVGDCLPTPVAKPVTVAPDATLLEIATVMATKRSPLIAVVGDGGKLVGAVTLERLLTSLAVAGPND</sequence>
<feature type="domain" description="CBS" evidence="3">
    <location>
        <begin position="17"/>
        <end position="81"/>
    </location>
</feature>
<keyword evidence="5" id="KW-1185">Reference proteome</keyword>
<dbReference type="InterPro" id="IPR051257">
    <property type="entry name" value="Diverse_CBS-Domain"/>
</dbReference>
<dbReference type="Pfam" id="PF00571">
    <property type="entry name" value="CBS"/>
    <property type="match status" value="2"/>
</dbReference>
<dbReference type="InterPro" id="IPR000644">
    <property type="entry name" value="CBS_dom"/>
</dbReference>
<feature type="domain" description="CBS" evidence="3">
    <location>
        <begin position="109"/>
        <end position="168"/>
    </location>
</feature>
<dbReference type="PANTHER" id="PTHR43080">
    <property type="entry name" value="CBS DOMAIN-CONTAINING PROTEIN CBSX3, MITOCHONDRIAL"/>
    <property type="match status" value="1"/>
</dbReference>
<dbReference type="PROSITE" id="PS51371">
    <property type="entry name" value="CBS"/>
    <property type="match status" value="2"/>
</dbReference>
<dbReference type="STRING" id="370526.SAMN04489835_0593"/>
<evidence type="ECO:0000313" key="4">
    <source>
        <dbReference type="EMBL" id="SEH50095.1"/>
    </source>
</evidence>
<proteinExistence type="predicted"/>
<evidence type="ECO:0000313" key="5">
    <source>
        <dbReference type="Proteomes" id="UP000182915"/>
    </source>
</evidence>
<dbReference type="CDD" id="cd17788">
    <property type="entry name" value="CBS_pair_bac"/>
    <property type="match status" value="1"/>
</dbReference>